<dbReference type="AlphaFoldDB" id="A0A511V1I3"/>
<keyword evidence="8" id="KW-1185">Reference proteome</keyword>
<feature type="transmembrane region" description="Helical" evidence="5">
    <location>
        <begin position="208"/>
        <end position="230"/>
    </location>
</feature>
<feature type="transmembrane region" description="Helical" evidence="5">
    <location>
        <begin position="154"/>
        <end position="175"/>
    </location>
</feature>
<feature type="transmembrane region" description="Helical" evidence="5">
    <location>
        <begin position="51"/>
        <end position="72"/>
    </location>
</feature>
<proteinExistence type="predicted"/>
<gene>
    <name evidence="7" type="ORF">CQU01_18510</name>
</gene>
<keyword evidence="2 5" id="KW-0812">Transmembrane</keyword>
<feature type="transmembrane region" description="Helical" evidence="5">
    <location>
        <begin position="21"/>
        <end position="39"/>
    </location>
</feature>
<feature type="transmembrane region" description="Helical" evidence="5">
    <location>
        <begin position="93"/>
        <end position="117"/>
    </location>
</feature>
<dbReference type="PANTHER" id="PTHR43471:SF1">
    <property type="entry name" value="ABC TRANSPORTER PERMEASE PROTEIN NOSY-RELATED"/>
    <property type="match status" value="1"/>
</dbReference>
<evidence type="ECO:0000313" key="8">
    <source>
        <dbReference type="Proteomes" id="UP000321491"/>
    </source>
</evidence>
<dbReference type="GO" id="GO:0140359">
    <property type="term" value="F:ABC-type transporter activity"/>
    <property type="evidence" value="ECO:0007669"/>
    <property type="project" value="InterPro"/>
</dbReference>
<dbReference type="Proteomes" id="UP000321491">
    <property type="component" value="Unassembled WGS sequence"/>
</dbReference>
<dbReference type="RefSeq" id="WP_146937970.1">
    <property type="nucleotide sequence ID" value="NZ_BJXW01000021.1"/>
</dbReference>
<keyword evidence="3 5" id="KW-1133">Transmembrane helix</keyword>
<dbReference type="InterPro" id="IPR013525">
    <property type="entry name" value="ABC2_TM"/>
</dbReference>
<keyword evidence="4 5" id="KW-0472">Membrane</keyword>
<protein>
    <submittedName>
        <fullName evidence="7">ABC transporter permease</fullName>
    </submittedName>
</protein>
<evidence type="ECO:0000256" key="3">
    <source>
        <dbReference type="ARBA" id="ARBA00022989"/>
    </source>
</evidence>
<evidence type="ECO:0000256" key="5">
    <source>
        <dbReference type="SAM" id="Phobius"/>
    </source>
</evidence>
<organism evidence="7 8">
    <name type="scientific">Cerasibacillus quisquiliarum</name>
    <dbReference type="NCBI Taxonomy" id="227865"/>
    <lineage>
        <taxon>Bacteria</taxon>
        <taxon>Bacillati</taxon>
        <taxon>Bacillota</taxon>
        <taxon>Bacilli</taxon>
        <taxon>Bacillales</taxon>
        <taxon>Bacillaceae</taxon>
        <taxon>Cerasibacillus</taxon>
    </lineage>
</organism>
<reference evidence="7 8" key="1">
    <citation type="submission" date="2019-07" db="EMBL/GenBank/DDBJ databases">
        <title>Whole genome shotgun sequence of Cerasibacillus quisquiliarum NBRC 102429.</title>
        <authorList>
            <person name="Hosoyama A."/>
            <person name="Uohara A."/>
            <person name="Ohji S."/>
            <person name="Ichikawa N."/>
        </authorList>
    </citation>
    <scope>NUCLEOTIDE SEQUENCE [LARGE SCALE GENOMIC DNA]</scope>
    <source>
        <strain evidence="7 8">NBRC 102429</strain>
    </source>
</reference>
<feature type="transmembrane region" description="Helical" evidence="5">
    <location>
        <begin position="123"/>
        <end position="147"/>
    </location>
</feature>
<name>A0A511V1I3_9BACI</name>
<evidence type="ECO:0000313" key="7">
    <source>
        <dbReference type="EMBL" id="GEN31613.1"/>
    </source>
</evidence>
<dbReference type="PANTHER" id="PTHR43471">
    <property type="entry name" value="ABC TRANSPORTER PERMEASE"/>
    <property type="match status" value="1"/>
</dbReference>
<dbReference type="Pfam" id="PF12698">
    <property type="entry name" value="ABC2_membrane_3"/>
    <property type="match status" value="1"/>
</dbReference>
<comment type="caution">
    <text evidence="7">The sequence shown here is derived from an EMBL/GenBank/DDBJ whole genome shotgun (WGS) entry which is preliminary data.</text>
</comment>
<evidence type="ECO:0000256" key="2">
    <source>
        <dbReference type="ARBA" id="ARBA00022692"/>
    </source>
</evidence>
<evidence type="ECO:0000259" key="6">
    <source>
        <dbReference type="Pfam" id="PF12698"/>
    </source>
</evidence>
<accession>A0A511V1I3</accession>
<feature type="domain" description="ABC-2 type transporter transmembrane" evidence="6">
    <location>
        <begin position="45"/>
        <end position="227"/>
    </location>
</feature>
<comment type="subcellular location">
    <subcellularLocation>
        <location evidence="1">Membrane</location>
        <topology evidence="1">Multi-pass membrane protein</topology>
    </subcellularLocation>
</comment>
<sequence length="237" mass="26238">MTFSMKRVAAIFNKDLKDLSRNMYVSTSILIPLVLAAIYGRMADELSIDTYYLVINLAFTMTATFIQCAIIAEEKEKNTLRGLMLSPATVVEVFIGKSLVAFSLTALTIIVSCLFMEYNPENIVLVAVGMIVSTLFYLALGTLFGLLARTVVEASVIIMPVVFLLGFGSLIESFIDKYPFLRVAEYLPNLQIIDLASKVQAGSGLADVWPHLGIMIIWFLLTSLITIVVFKKKEIDV</sequence>
<dbReference type="EMBL" id="BJXW01000021">
    <property type="protein sequence ID" value="GEN31613.1"/>
    <property type="molecule type" value="Genomic_DNA"/>
</dbReference>
<evidence type="ECO:0000256" key="4">
    <source>
        <dbReference type="ARBA" id="ARBA00023136"/>
    </source>
</evidence>
<evidence type="ECO:0000256" key="1">
    <source>
        <dbReference type="ARBA" id="ARBA00004141"/>
    </source>
</evidence>
<dbReference type="GO" id="GO:0016020">
    <property type="term" value="C:membrane"/>
    <property type="evidence" value="ECO:0007669"/>
    <property type="project" value="UniProtKB-SubCell"/>
</dbReference>
<dbReference type="OrthoDB" id="3182222at2"/>